<feature type="region of interest" description="Disordered" evidence="1">
    <location>
        <begin position="1"/>
        <end position="21"/>
    </location>
</feature>
<dbReference type="STRING" id="990288.Atc_2082"/>
<keyword evidence="3" id="KW-1185">Reference proteome</keyword>
<accession>F9ZR35</accession>
<organism evidence="2 3">
    <name type="scientific">Acidithiobacillus caldus (strain SM-1)</name>
    <dbReference type="NCBI Taxonomy" id="990288"/>
    <lineage>
        <taxon>Bacteria</taxon>
        <taxon>Pseudomonadati</taxon>
        <taxon>Pseudomonadota</taxon>
        <taxon>Acidithiobacillia</taxon>
        <taxon>Acidithiobacillales</taxon>
        <taxon>Acidithiobacillaceae</taxon>
        <taxon>Acidithiobacillus</taxon>
    </lineage>
</organism>
<name>F9ZR35_ACICS</name>
<feature type="compositionally biased region" description="Basic and acidic residues" evidence="1">
    <location>
        <begin position="12"/>
        <end position="21"/>
    </location>
</feature>
<dbReference type="EMBL" id="CP002573">
    <property type="protein sequence ID" value="AEK58730.1"/>
    <property type="molecule type" value="Genomic_DNA"/>
</dbReference>
<protein>
    <submittedName>
        <fullName evidence="2">Transposase</fullName>
    </submittedName>
</protein>
<reference evidence="2 3" key="1">
    <citation type="journal article" date="2011" name="J. Genet. Genomics">
        <title>Unraveling the Acidithiobacillus caldus complete genome and its central metabolisms for carbon assimilation.</title>
        <authorList>
            <person name="You X.Y."/>
            <person name="Guo X."/>
            <person name="Zheng H.J."/>
            <person name="Zhang M.J."/>
            <person name="Liu L.J."/>
            <person name="Zhu Y.Q."/>
            <person name="Zhu B."/>
            <person name="Wang S.Y."/>
            <person name="Zhao G.P."/>
            <person name="Poetsch A."/>
            <person name="Jiang C.Y."/>
            <person name="Liu S.J."/>
        </authorList>
    </citation>
    <scope>NUCLEOTIDE SEQUENCE [LARGE SCALE GENOMIC DNA]</scope>
    <source>
        <strain evidence="2 3">SM-1</strain>
    </source>
</reference>
<evidence type="ECO:0000256" key="1">
    <source>
        <dbReference type="SAM" id="MobiDB-lite"/>
    </source>
</evidence>
<dbReference type="HOGENOM" id="CLU_3426361_0_0_6"/>
<evidence type="ECO:0000313" key="2">
    <source>
        <dbReference type="EMBL" id="AEK58730.1"/>
    </source>
</evidence>
<proteinExistence type="predicted"/>
<dbReference type="KEGG" id="acu:Atc_2082"/>
<gene>
    <name evidence="2" type="ordered locus">Atc_2082</name>
</gene>
<dbReference type="AlphaFoldDB" id="F9ZR35"/>
<evidence type="ECO:0000313" key="3">
    <source>
        <dbReference type="Proteomes" id="UP000006135"/>
    </source>
</evidence>
<dbReference type="Proteomes" id="UP000006135">
    <property type="component" value="Chromosome"/>
</dbReference>
<sequence length="21" mass="2308">MTFVDGMPANETRLDPQQDAA</sequence>